<reference evidence="8 9" key="1">
    <citation type="submission" date="2018-02" db="EMBL/GenBank/DDBJ databases">
        <title>The genomes of Aspergillus section Nigri reveals drivers in fungal speciation.</title>
        <authorList>
            <consortium name="DOE Joint Genome Institute"/>
            <person name="Vesth T.C."/>
            <person name="Nybo J."/>
            <person name="Theobald S."/>
            <person name="Brandl J."/>
            <person name="Frisvad J.C."/>
            <person name="Nielsen K.F."/>
            <person name="Lyhne E.K."/>
            <person name="Kogle M.E."/>
            <person name="Kuo A."/>
            <person name="Riley R."/>
            <person name="Clum A."/>
            <person name="Nolan M."/>
            <person name="Lipzen A."/>
            <person name="Salamov A."/>
            <person name="Henrissat B."/>
            <person name="Wiebenga A."/>
            <person name="De vries R.P."/>
            <person name="Grigoriev I.V."/>
            <person name="Mortensen U.H."/>
            <person name="Andersen M.R."/>
            <person name="Baker S.E."/>
        </authorList>
    </citation>
    <scope>NUCLEOTIDE SEQUENCE [LARGE SCALE GENOMIC DNA]</scope>
    <source>
        <strain evidence="8 9">CBS 313.89</strain>
    </source>
</reference>
<dbReference type="PANTHER" id="PTHR33048">
    <property type="entry name" value="PTH11-LIKE INTEGRAL MEMBRANE PROTEIN (AFU_ORTHOLOGUE AFUA_5G11245)"/>
    <property type="match status" value="1"/>
</dbReference>
<feature type="transmembrane region" description="Helical" evidence="6">
    <location>
        <begin position="47"/>
        <end position="73"/>
    </location>
</feature>
<evidence type="ECO:0000313" key="9">
    <source>
        <dbReference type="Proteomes" id="UP000249789"/>
    </source>
</evidence>
<feature type="domain" description="Rhodopsin" evidence="7">
    <location>
        <begin position="31"/>
        <end position="278"/>
    </location>
</feature>
<accession>A0A8G1VY28</accession>
<gene>
    <name evidence="8" type="ORF">BO72DRAFT_381148</name>
</gene>
<comment type="subcellular location">
    <subcellularLocation>
        <location evidence="1">Membrane</location>
        <topology evidence="1">Multi-pass membrane protein</topology>
    </subcellularLocation>
</comment>
<feature type="transmembrane region" description="Helical" evidence="6">
    <location>
        <begin position="253"/>
        <end position="277"/>
    </location>
</feature>
<dbReference type="RefSeq" id="XP_040799881.1">
    <property type="nucleotide sequence ID" value="XM_040941424.1"/>
</dbReference>
<dbReference type="GO" id="GO:0016020">
    <property type="term" value="C:membrane"/>
    <property type="evidence" value="ECO:0007669"/>
    <property type="project" value="UniProtKB-SubCell"/>
</dbReference>
<keyword evidence="9" id="KW-1185">Reference proteome</keyword>
<evidence type="ECO:0000256" key="1">
    <source>
        <dbReference type="ARBA" id="ARBA00004141"/>
    </source>
</evidence>
<dbReference type="InterPro" id="IPR049326">
    <property type="entry name" value="Rhodopsin_dom_fungi"/>
</dbReference>
<evidence type="ECO:0000256" key="3">
    <source>
        <dbReference type="ARBA" id="ARBA00022989"/>
    </source>
</evidence>
<dbReference type="AlphaFoldDB" id="A0A8G1VY28"/>
<feature type="transmembrane region" description="Helical" evidence="6">
    <location>
        <begin position="214"/>
        <end position="233"/>
    </location>
</feature>
<sequence>MTLEYASPTKGPKILGVFWAFFSVSAVTVSARLYIRSRILKNVGLDDYIIALATLILAGYTTLTTVVVARGYGKHTAAIVEQGGMDRLEQVLLLNYINFALGIMSFSIPKLAIAALLNRILNPGRFHQVFLWALTGTVFVTSSICIIVLFTMCDPPQALWKTQLLRHGATCRPQVVLVDYAIFTGVVSACVDLYLAVYPTVVLSSLQMTLKKKIALCAALGFGAIACAMAIVKCNQLPGLYDTTDSTYATADLVIWTSIESNVIIMASCIPTLGPLYEMVRGRRSWSSYQRYYKGHAIELATSRNRPFRKPMNYMLAHDELLTTNIGTLNNGSQDNILPTGQVQNRDCAMGQIHRTDKVVVECEKACPKTQKQKPAV</sequence>
<dbReference type="PANTHER" id="PTHR33048:SF155">
    <property type="entry name" value="INTEGRAL MEMBRANE PROTEIN"/>
    <property type="match status" value="1"/>
</dbReference>
<evidence type="ECO:0000256" key="4">
    <source>
        <dbReference type="ARBA" id="ARBA00023136"/>
    </source>
</evidence>
<protein>
    <recommendedName>
        <fullName evidence="7">Rhodopsin domain-containing protein</fullName>
    </recommendedName>
</protein>
<feature type="transmembrane region" description="Helical" evidence="6">
    <location>
        <begin position="180"/>
        <end position="202"/>
    </location>
</feature>
<organism evidence="8 9">
    <name type="scientific">Aspergillus fijiensis CBS 313.89</name>
    <dbReference type="NCBI Taxonomy" id="1448319"/>
    <lineage>
        <taxon>Eukaryota</taxon>
        <taxon>Fungi</taxon>
        <taxon>Dikarya</taxon>
        <taxon>Ascomycota</taxon>
        <taxon>Pezizomycotina</taxon>
        <taxon>Eurotiomycetes</taxon>
        <taxon>Eurotiomycetidae</taxon>
        <taxon>Eurotiales</taxon>
        <taxon>Aspergillaceae</taxon>
        <taxon>Aspergillus</taxon>
    </lineage>
</organism>
<feature type="transmembrane region" description="Helical" evidence="6">
    <location>
        <begin position="14"/>
        <end position="35"/>
    </location>
</feature>
<dbReference type="OrthoDB" id="5331848at2759"/>
<evidence type="ECO:0000259" key="7">
    <source>
        <dbReference type="Pfam" id="PF20684"/>
    </source>
</evidence>
<comment type="similarity">
    <text evidence="5">Belongs to the SAT4 family.</text>
</comment>
<keyword evidence="2 6" id="KW-0812">Transmembrane</keyword>
<dbReference type="InterPro" id="IPR052337">
    <property type="entry name" value="SAT4-like"/>
</dbReference>
<dbReference type="EMBL" id="KZ824653">
    <property type="protein sequence ID" value="RAK75871.1"/>
    <property type="molecule type" value="Genomic_DNA"/>
</dbReference>
<keyword evidence="4 6" id="KW-0472">Membrane</keyword>
<evidence type="ECO:0000256" key="6">
    <source>
        <dbReference type="SAM" id="Phobius"/>
    </source>
</evidence>
<name>A0A8G1VY28_9EURO</name>
<feature type="transmembrane region" description="Helical" evidence="6">
    <location>
        <begin position="129"/>
        <end position="152"/>
    </location>
</feature>
<dbReference type="VEuPathDB" id="FungiDB:BO72DRAFT_381148"/>
<evidence type="ECO:0000256" key="2">
    <source>
        <dbReference type="ARBA" id="ARBA00022692"/>
    </source>
</evidence>
<dbReference type="Proteomes" id="UP000249789">
    <property type="component" value="Unassembled WGS sequence"/>
</dbReference>
<dbReference type="Pfam" id="PF20684">
    <property type="entry name" value="Fung_rhodopsin"/>
    <property type="match status" value="1"/>
</dbReference>
<feature type="transmembrane region" description="Helical" evidence="6">
    <location>
        <begin position="93"/>
        <end position="117"/>
    </location>
</feature>
<evidence type="ECO:0000313" key="8">
    <source>
        <dbReference type="EMBL" id="RAK75871.1"/>
    </source>
</evidence>
<proteinExistence type="inferred from homology"/>
<evidence type="ECO:0000256" key="5">
    <source>
        <dbReference type="ARBA" id="ARBA00038359"/>
    </source>
</evidence>
<dbReference type="GeneID" id="63858757"/>
<keyword evidence="3 6" id="KW-1133">Transmembrane helix</keyword>